<dbReference type="InterPro" id="IPR002083">
    <property type="entry name" value="MATH/TRAF_dom"/>
</dbReference>
<keyword evidence="4" id="KW-0053">Apoptosis</keyword>
<dbReference type="Gene3D" id="2.60.210.10">
    <property type="entry name" value="Apoptosis, Tumor Necrosis Factor Receptor Associated Protein 2, Chain A"/>
    <property type="match status" value="1"/>
</dbReference>
<dbReference type="PIRSF" id="PIRSF015614">
    <property type="entry name" value="TRAF"/>
    <property type="match status" value="1"/>
</dbReference>
<dbReference type="GO" id="GO:0042981">
    <property type="term" value="P:regulation of apoptotic process"/>
    <property type="evidence" value="ECO:0007669"/>
    <property type="project" value="InterPro"/>
</dbReference>
<evidence type="ECO:0000313" key="12">
    <source>
        <dbReference type="EMBL" id="CAF3424936.1"/>
    </source>
</evidence>
<feature type="domain" description="MATH" evidence="11">
    <location>
        <begin position="286"/>
        <end position="433"/>
    </location>
</feature>
<evidence type="ECO:0000259" key="11">
    <source>
        <dbReference type="PROSITE" id="PS50144"/>
    </source>
</evidence>
<dbReference type="SUPFAM" id="SSF49599">
    <property type="entry name" value="TRAF domain-like"/>
    <property type="match status" value="2"/>
</dbReference>
<dbReference type="GO" id="GO:0009898">
    <property type="term" value="C:cytoplasmic side of plasma membrane"/>
    <property type="evidence" value="ECO:0007669"/>
    <property type="project" value="TreeGrafter"/>
</dbReference>
<feature type="domain" description="RING-type" evidence="10">
    <location>
        <begin position="18"/>
        <end position="57"/>
    </location>
</feature>
<evidence type="ECO:0000256" key="1">
    <source>
        <dbReference type="ARBA" id="ARBA00004496"/>
    </source>
</evidence>
<dbReference type="EMBL" id="CAJNYT010001703">
    <property type="protein sequence ID" value="CAF3424936.1"/>
    <property type="molecule type" value="Genomic_DNA"/>
</dbReference>
<evidence type="ECO:0000313" key="14">
    <source>
        <dbReference type="Proteomes" id="UP000663872"/>
    </source>
</evidence>
<gene>
    <name evidence="12" type="ORF">GRG538_LOCUS12105</name>
    <name evidence="13" type="ORF">QYT958_LOCUS26503</name>
</gene>
<dbReference type="InterPro" id="IPR012227">
    <property type="entry name" value="TNF_rcpt-assoc_TRAF_met"/>
</dbReference>
<evidence type="ECO:0000256" key="2">
    <source>
        <dbReference type="ARBA" id="ARBA00022490"/>
    </source>
</evidence>
<accession>A0A818BV15</accession>
<keyword evidence="8" id="KW-0175">Coiled coil</keyword>
<evidence type="ECO:0000256" key="9">
    <source>
        <dbReference type="PROSITE-ProRule" id="PRU00175"/>
    </source>
</evidence>
<dbReference type="PANTHER" id="PTHR10131">
    <property type="entry name" value="TNF RECEPTOR ASSOCIATED FACTOR"/>
    <property type="match status" value="1"/>
</dbReference>
<dbReference type="InterPro" id="IPR013083">
    <property type="entry name" value="Znf_RING/FYVE/PHD"/>
</dbReference>
<evidence type="ECO:0000256" key="7">
    <source>
        <dbReference type="ARBA" id="ARBA00022843"/>
    </source>
</evidence>
<dbReference type="Pfam" id="PF21355">
    <property type="entry name" value="TRAF-mep_MATH"/>
    <property type="match status" value="1"/>
</dbReference>
<dbReference type="GO" id="GO:0005737">
    <property type="term" value="C:cytoplasm"/>
    <property type="evidence" value="ECO:0007669"/>
    <property type="project" value="UniProtKB-SubCell"/>
</dbReference>
<dbReference type="PROSITE" id="PS50089">
    <property type="entry name" value="ZF_RING_2"/>
    <property type="match status" value="1"/>
</dbReference>
<dbReference type="Proteomes" id="UP000663848">
    <property type="component" value="Unassembled WGS sequence"/>
</dbReference>
<keyword evidence="5 9" id="KW-0479">Metal-binding</keyword>
<dbReference type="GO" id="GO:0007165">
    <property type="term" value="P:signal transduction"/>
    <property type="evidence" value="ECO:0007669"/>
    <property type="project" value="InterPro"/>
</dbReference>
<dbReference type="SMART" id="SM00061">
    <property type="entry name" value="MATH"/>
    <property type="match status" value="1"/>
</dbReference>
<evidence type="ECO:0000256" key="3">
    <source>
        <dbReference type="ARBA" id="ARBA00022499"/>
    </source>
</evidence>
<dbReference type="PROSITE" id="PS50144">
    <property type="entry name" value="MATH"/>
    <property type="match status" value="1"/>
</dbReference>
<dbReference type="EMBL" id="CAJOBR010006341">
    <property type="protein sequence ID" value="CAF4842063.1"/>
    <property type="molecule type" value="Genomic_DNA"/>
</dbReference>
<evidence type="ECO:0008006" key="15">
    <source>
        <dbReference type="Google" id="ProtNLM"/>
    </source>
</evidence>
<dbReference type="SUPFAM" id="SSF57850">
    <property type="entry name" value="RING/U-box"/>
    <property type="match status" value="1"/>
</dbReference>
<evidence type="ECO:0000259" key="10">
    <source>
        <dbReference type="PROSITE" id="PS50089"/>
    </source>
</evidence>
<keyword evidence="7" id="KW-0832">Ubl conjugation</keyword>
<evidence type="ECO:0000256" key="8">
    <source>
        <dbReference type="ARBA" id="ARBA00023054"/>
    </source>
</evidence>
<evidence type="ECO:0000256" key="6">
    <source>
        <dbReference type="ARBA" id="ARBA00022833"/>
    </source>
</evidence>
<dbReference type="InterPro" id="IPR049342">
    <property type="entry name" value="TRAF1-6_MATH_dom"/>
</dbReference>
<dbReference type="InterPro" id="IPR008974">
    <property type="entry name" value="TRAF-like"/>
</dbReference>
<evidence type="ECO:0000313" key="13">
    <source>
        <dbReference type="EMBL" id="CAF4842063.1"/>
    </source>
</evidence>
<evidence type="ECO:0000256" key="5">
    <source>
        <dbReference type="ARBA" id="ARBA00022771"/>
    </source>
</evidence>
<dbReference type="Proteomes" id="UP000663872">
    <property type="component" value="Unassembled WGS sequence"/>
</dbReference>
<keyword evidence="2" id="KW-0963">Cytoplasm</keyword>
<keyword evidence="5 9" id="KW-0863">Zinc-finger</keyword>
<comment type="subcellular location">
    <subcellularLocation>
        <location evidence="1">Cytoplasm</location>
    </subcellularLocation>
</comment>
<dbReference type="GO" id="GO:0006915">
    <property type="term" value="P:apoptotic process"/>
    <property type="evidence" value="ECO:0007669"/>
    <property type="project" value="UniProtKB-KW"/>
</dbReference>
<evidence type="ECO:0000256" key="4">
    <source>
        <dbReference type="ARBA" id="ARBA00022703"/>
    </source>
</evidence>
<name>A0A818BV15_9BILA</name>
<keyword evidence="3" id="KW-1017">Isopeptide bond</keyword>
<sequence>MVGIDAKNKHTLDSTYICSVCSLILLEPVQLINCGHRQCQSCLDTQHETSITCRQCQLKTSRNEVLRDRGFKTDMTTLFIECSFCQWTGVLNNYPEHLDESHSNTKCEYCDEEFNSIHQFNEHQVFVCQKRTVDCKLKDFGCDEKIGRDKMHEHYLTEHHQNVTTNVIRQMLSKLNDSEVDNRFSQVTTVRDCTRVKAQLEELYEVVNMLSDAIQTLSNDQQYLSTESLRSQVTLPKLMEELSKIKISIEESNTFLEGMRCNQEVLNQDFASLQEKVNDLQCVSYDGTSLWKIADVKKKMIDAQSERQTSIYSPPFYSSPTGYKTRARLYLNGDGNARRTHMSLFFVLMRSVNDPILTFPFSYKVTFCLYDQTPAQRHIIDSFRPDTKSSSFQRPRSDMNIASGIPKFFPLEMIQKEENPYVRDDTMFIKIMVDFEDMQKTLLPYALTLNPGLPTHVQQSMIKQEAEQRYQQKPPD</sequence>
<reference evidence="12" key="1">
    <citation type="submission" date="2021-02" db="EMBL/GenBank/DDBJ databases">
        <authorList>
            <person name="Nowell W R."/>
        </authorList>
    </citation>
    <scope>NUCLEOTIDE SEQUENCE</scope>
</reference>
<dbReference type="InterPro" id="IPR001841">
    <property type="entry name" value="Znf_RING"/>
</dbReference>
<dbReference type="Gene3D" id="3.30.40.10">
    <property type="entry name" value="Zinc/RING finger domain, C3HC4 (zinc finger)"/>
    <property type="match status" value="2"/>
</dbReference>
<dbReference type="CDD" id="cd00270">
    <property type="entry name" value="MATH_TRAF_C"/>
    <property type="match status" value="1"/>
</dbReference>
<comment type="caution">
    <text evidence="12">The sequence shown here is derived from an EMBL/GenBank/DDBJ whole genome shotgun (WGS) entry which is preliminary data.</text>
</comment>
<dbReference type="FunFam" id="2.60.210.10:FF:000001">
    <property type="entry name" value="TNF receptor-associated factor"/>
    <property type="match status" value="1"/>
</dbReference>
<organism evidence="12 14">
    <name type="scientific">Rotaria socialis</name>
    <dbReference type="NCBI Taxonomy" id="392032"/>
    <lineage>
        <taxon>Eukaryota</taxon>
        <taxon>Metazoa</taxon>
        <taxon>Spiralia</taxon>
        <taxon>Gnathifera</taxon>
        <taxon>Rotifera</taxon>
        <taxon>Eurotatoria</taxon>
        <taxon>Bdelloidea</taxon>
        <taxon>Philodinida</taxon>
        <taxon>Philodinidae</taxon>
        <taxon>Rotaria</taxon>
    </lineage>
</organism>
<dbReference type="GO" id="GO:0005164">
    <property type="term" value="F:tumor necrosis factor receptor binding"/>
    <property type="evidence" value="ECO:0007669"/>
    <property type="project" value="TreeGrafter"/>
</dbReference>
<dbReference type="GO" id="GO:0043122">
    <property type="term" value="P:regulation of canonical NF-kappaB signal transduction"/>
    <property type="evidence" value="ECO:0007669"/>
    <property type="project" value="TreeGrafter"/>
</dbReference>
<proteinExistence type="predicted"/>
<keyword evidence="6" id="KW-0862">Zinc</keyword>
<dbReference type="GO" id="GO:0008270">
    <property type="term" value="F:zinc ion binding"/>
    <property type="evidence" value="ECO:0007669"/>
    <property type="project" value="UniProtKB-KW"/>
</dbReference>
<dbReference type="PANTHER" id="PTHR10131:SF138">
    <property type="entry name" value="RE66324P"/>
    <property type="match status" value="1"/>
</dbReference>
<protein>
    <recommendedName>
        <fullName evidence="15">RING-type domain-containing protein</fullName>
    </recommendedName>
</protein>
<dbReference type="AlphaFoldDB" id="A0A818BV15"/>